<evidence type="ECO:0000256" key="4">
    <source>
        <dbReference type="SAM" id="Coils"/>
    </source>
</evidence>
<organism evidence="6 7">
    <name type="scientific">Vagococcus carniphilus</name>
    <dbReference type="NCBI Taxonomy" id="218144"/>
    <lineage>
        <taxon>Bacteria</taxon>
        <taxon>Bacillati</taxon>
        <taxon>Bacillota</taxon>
        <taxon>Bacilli</taxon>
        <taxon>Lactobacillales</taxon>
        <taxon>Enterococcaceae</taxon>
        <taxon>Vagococcus</taxon>
    </lineage>
</organism>
<reference evidence="6 7" key="1">
    <citation type="submission" date="2017-05" db="EMBL/GenBank/DDBJ databases">
        <title>Vagococcus spp. assemblies.</title>
        <authorList>
            <person name="Gulvik C.A."/>
        </authorList>
    </citation>
    <scope>NUCLEOTIDE SEQUENCE [LARGE SCALE GENOMIC DNA]</scope>
    <source>
        <strain evidence="6 7">SS1714</strain>
    </source>
</reference>
<evidence type="ECO:0000256" key="2">
    <source>
        <dbReference type="ARBA" id="ARBA00022643"/>
    </source>
</evidence>
<keyword evidence="1" id="KW-0285">Flavoprotein</keyword>
<comment type="caution">
    <text evidence="6">The sequence shown here is derived from an EMBL/GenBank/DDBJ whole genome shotgun (WGS) entry which is preliminary data.</text>
</comment>
<dbReference type="SUPFAM" id="SSF52218">
    <property type="entry name" value="Flavoproteins"/>
    <property type="match status" value="1"/>
</dbReference>
<feature type="coiled-coil region" evidence="4">
    <location>
        <begin position="158"/>
        <end position="185"/>
    </location>
</feature>
<keyword evidence="7" id="KW-1185">Reference proteome</keyword>
<feature type="domain" description="NADPH-dependent FMN reductase-like" evidence="5">
    <location>
        <begin position="1"/>
        <end position="143"/>
    </location>
</feature>
<dbReference type="GO" id="GO:0016491">
    <property type="term" value="F:oxidoreductase activity"/>
    <property type="evidence" value="ECO:0007669"/>
    <property type="project" value="UniProtKB-KW"/>
</dbReference>
<evidence type="ECO:0000313" key="7">
    <source>
        <dbReference type="Proteomes" id="UP000288028"/>
    </source>
</evidence>
<keyword evidence="3" id="KW-0560">Oxidoreductase</keyword>
<accession>A0A430AUE8</accession>
<keyword evidence="2" id="KW-0288">FMN</keyword>
<dbReference type="OrthoDB" id="9812295at2"/>
<dbReference type="InterPro" id="IPR005025">
    <property type="entry name" value="FMN_Rdtase-like_dom"/>
</dbReference>
<evidence type="ECO:0000256" key="1">
    <source>
        <dbReference type="ARBA" id="ARBA00022630"/>
    </source>
</evidence>
<protein>
    <submittedName>
        <fullName evidence="6">FMN reductase</fullName>
    </submittedName>
</protein>
<name>A0A430AUE8_9ENTE</name>
<dbReference type="GeneID" id="95580863"/>
<dbReference type="InterPro" id="IPR029039">
    <property type="entry name" value="Flavoprotein-like_sf"/>
</dbReference>
<dbReference type="Gene3D" id="3.40.50.360">
    <property type="match status" value="1"/>
</dbReference>
<dbReference type="PANTHER" id="PTHR43408">
    <property type="entry name" value="FMN REDUCTASE (NADPH)"/>
    <property type="match status" value="1"/>
</dbReference>
<gene>
    <name evidence="6" type="ORF">CBF28_12025</name>
</gene>
<proteinExistence type="predicted"/>
<evidence type="ECO:0000313" key="6">
    <source>
        <dbReference type="EMBL" id="RSU11681.1"/>
    </source>
</evidence>
<dbReference type="Pfam" id="PF03358">
    <property type="entry name" value="FMN_red"/>
    <property type="match status" value="1"/>
</dbReference>
<dbReference type="EMBL" id="NGKB01000013">
    <property type="protein sequence ID" value="RSU11681.1"/>
    <property type="molecule type" value="Genomic_DNA"/>
</dbReference>
<sequence>MKIVLLVGSIVGTKTRIAVRTMEALMKEDNSDTEIVVLDLGKLDVIFSDGRQYFEYEGDTNYVATQLMEADGIIIGTPTFQSSIPGTLKNVFDLLPIYAFRDKQIGIIATAGSSKHFLMVEHHLKPILSYMKGEVIPSYVFIEEKDYDKKVIVNHDTIVRLKRLRDQLLLNLETLEKRKKEIDSMYDF</sequence>
<dbReference type="AlphaFoldDB" id="A0A430AUE8"/>
<dbReference type="InterPro" id="IPR051814">
    <property type="entry name" value="NAD(P)H-dep_FMN_reductase"/>
</dbReference>
<dbReference type="Proteomes" id="UP000288028">
    <property type="component" value="Unassembled WGS sequence"/>
</dbReference>
<keyword evidence="4" id="KW-0175">Coiled coil</keyword>
<evidence type="ECO:0000256" key="3">
    <source>
        <dbReference type="ARBA" id="ARBA00023002"/>
    </source>
</evidence>
<dbReference type="RefSeq" id="WP_126795602.1">
    <property type="nucleotide sequence ID" value="NZ_CP060720.1"/>
</dbReference>
<evidence type="ECO:0000259" key="5">
    <source>
        <dbReference type="Pfam" id="PF03358"/>
    </source>
</evidence>
<dbReference type="PANTHER" id="PTHR43408:SF2">
    <property type="entry name" value="FMN REDUCTASE (NADPH)"/>
    <property type="match status" value="1"/>
</dbReference>